<proteinExistence type="predicted"/>
<accession>A0AAD9F846</accession>
<feature type="chain" id="PRO_5041972696" evidence="2">
    <location>
        <begin position="22"/>
        <end position="55"/>
    </location>
</feature>
<evidence type="ECO:0000313" key="4">
    <source>
        <dbReference type="Proteomes" id="UP001228049"/>
    </source>
</evidence>
<feature type="region of interest" description="Disordered" evidence="1">
    <location>
        <begin position="34"/>
        <end position="55"/>
    </location>
</feature>
<evidence type="ECO:0000256" key="1">
    <source>
        <dbReference type="SAM" id="MobiDB-lite"/>
    </source>
</evidence>
<keyword evidence="4" id="KW-1185">Reference proteome</keyword>
<feature type="signal peptide" evidence="2">
    <location>
        <begin position="1"/>
        <end position="21"/>
    </location>
</feature>
<name>A0AAD9F846_DISEL</name>
<evidence type="ECO:0000256" key="2">
    <source>
        <dbReference type="SAM" id="SignalP"/>
    </source>
</evidence>
<organism evidence="3 4">
    <name type="scientific">Dissostichus eleginoides</name>
    <name type="common">Patagonian toothfish</name>
    <name type="synonym">Dissostichus amissus</name>
    <dbReference type="NCBI Taxonomy" id="100907"/>
    <lineage>
        <taxon>Eukaryota</taxon>
        <taxon>Metazoa</taxon>
        <taxon>Chordata</taxon>
        <taxon>Craniata</taxon>
        <taxon>Vertebrata</taxon>
        <taxon>Euteleostomi</taxon>
        <taxon>Actinopterygii</taxon>
        <taxon>Neopterygii</taxon>
        <taxon>Teleostei</taxon>
        <taxon>Neoteleostei</taxon>
        <taxon>Acanthomorphata</taxon>
        <taxon>Eupercaria</taxon>
        <taxon>Perciformes</taxon>
        <taxon>Notothenioidei</taxon>
        <taxon>Nototheniidae</taxon>
        <taxon>Dissostichus</taxon>
    </lineage>
</organism>
<reference evidence="3" key="1">
    <citation type="submission" date="2023-04" db="EMBL/GenBank/DDBJ databases">
        <title>Chromosome-level genome of Chaenocephalus aceratus.</title>
        <authorList>
            <person name="Park H."/>
        </authorList>
    </citation>
    <scope>NUCLEOTIDE SEQUENCE</scope>
    <source>
        <strain evidence="3">DE</strain>
        <tissue evidence="3">Muscle</tissue>
    </source>
</reference>
<dbReference type="EMBL" id="JASDAP010000009">
    <property type="protein sequence ID" value="KAK1896433.1"/>
    <property type="molecule type" value="Genomic_DNA"/>
</dbReference>
<keyword evidence="2" id="KW-0732">Signal</keyword>
<comment type="caution">
    <text evidence="3">The sequence shown here is derived from an EMBL/GenBank/DDBJ whole genome shotgun (WGS) entry which is preliminary data.</text>
</comment>
<protein>
    <submittedName>
        <fullName evidence="3">Gamma-glutamyl phosphate reductase</fullName>
    </submittedName>
</protein>
<sequence length="55" mass="6138">HKKTTKLAWLIWSPVLLKNLAWPLITVQGPLTVLQREHGPPPGRSLSPGDDCRNT</sequence>
<evidence type="ECO:0000313" key="3">
    <source>
        <dbReference type="EMBL" id="KAK1896433.1"/>
    </source>
</evidence>
<feature type="non-terminal residue" evidence="3">
    <location>
        <position position="55"/>
    </location>
</feature>
<dbReference type="Proteomes" id="UP001228049">
    <property type="component" value="Unassembled WGS sequence"/>
</dbReference>
<dbReference type="AlphaFoldDB" id="A0AAD9F846"/>
<gene>
    <name evidence="3" type="ORF">KUDE01_015978</name>
</gene>
<feature type="non-terminal residue" evidence="3">
    <location>
        <position position="1"/>
    </location>
</feature>